<evidence type="ECO:0000256" key="2">
    <source>
        <dbReference type="ARBA" id="ARBA00023157"/>
    </source>
</evidence>
<proteinExistence type="predicted"/>
<dbReference type="FunFam" id="2.60.120.290:FF:000013">
    <property type="entry name" value="Membrane frizzled-related protein"/>
    <property type="match status" value="1"/>
</dbReference>
<feature type="signal peptide" evidence="4">
    <location>
        <begin position="1"/>
        <end position="19"/>
    </location>
</feature>
<accession>A0A182U0Q0</accession>
<evidence type="ECO:0000256" key="1">
    <source>
        <dbReference type="ARBA" id="ARBA00022737"/>
    </source>
</evidence>
<keyword evidence="4" id="KW-0732">Signal</keyword>
<dbReference type="SUPFAM" id="SSF49854">
    <property type="entry name" value="Spermadhesin, CUB domain"/>
    <property type="match status" value="2"/>
</dbReference>
<comment type="caution">
    <text evidence="3">Lacks conserved residue(s) required for the propagation of feature annotation.</text>
</comment>
<feature type="chain" id="PRO_5008137624" description="CUB domain-containing protein" evidence="4">
    <location>
        <begin position="20"/>
        <end position="324"/>
    </location>
</feature>
<organism evidence="6 7">
    <name type="scientific">Anopheles melas</name>
    <dbReference type="NCBI Taxonomy" id="34690"/>
    <lineage>
        <taxon>Eukaryota</taxon>
        <taxon>Metazoa</taxon>
        <taxon>Ecdysozoa</taxon>
        <taxon>Arthropoda</taxon>
        <taxon>Hexapoda</taxon>
        <taxon>Insecta</taxon>
        <taxon>Pterygota</taxon>
        <taxon>Neoptera</taxon>
        <taxon>Endopterygota</taxon>
        <taxon>Diptera</taxon>
        <taxon>Nematocera</taxon>
        <taxon>Culicoidea</taxon>
        <taxon>Culicidae</taxon>
        <taxon>Anophelinae</taxon>
        <taxon>Anopheles</taxon>
    </lineage>
</organism>
<dbReference type="PROSITE" id="PS51257">
    <property type="entry name" value="PROKAR_LIPOPROTEIN"/>
    <property type="match status" value="1"/>
</dbReference>
<feature type="domain" description="CUB" evidence="5">
    <location>
        <begin position="119"/>
        <end position="234"/>
    </location>
</feature>
<keyword evidence="1" id="KW-0677">Repeat</keyword>
<dbReference type="Proteomes" id="UP000075902">
    <property type="component" value="Unassembled WGS sequence"/>
</dbReference>
<dbReference type="AlphaFoldDB" id="A0A182U0Q0"/>
<dbReference type="Pfam" id="PF00431">
    <property type="entry name" value="CUB"/>
    <property type="match status" value="2"/>
</dbReference>
<dbReference type="Gene3D" id="2.60.120.290">
    <property type="entry name" value="Spermadhesin, CUB domain"/>
    <property type="match status" value="2"/>
</dbReference>
<evidence type="ECO:0000256" key="3">
    <source>
        <dbReference type="PROSITE-ProRule" id="PRU00059"/>
    </source>
</evidence>
<dbReference type="InterPro" id="IPR035914">
    <property type="entry name" value="Sperma_CUB_dom_sf"/>
</dbReference>
<keyword evidence="2" id="KW-1015">Disulfide bond</keyword>
<keyword evidence="7" id="KW-1185">Reference proteome</keyword>
<name>A0A182U0Q0_9DIPT</name>
<reference evidence="6" key="2">
    <citation type="submission" date="2020-05" db="UniProtKB">
        <authorList>
            <consortium name="EnsemblMetazoa"/>
        </authorList>
    </citation>
    <scope>IDENTIFICATION</scope>
    <source>
        <strain evidence="6">CM1001059</strain>
    </source>
</reference>
<protein>
    <recommendedName>
        <fullName evidence="5">CUB domain-containing protein</fullName>
    </recommendedName>
</protein>
<dbReference type="SMART" id="SM00042">
    <property type="entry name" value="CUB"/>
    <property type="match status" value="1"/>
</dbReference>
<dbReference type="PANTHER" id="PTHR24251:SF28">
    <property type="entry name" value="NEUROPILIN AND TOLLOID-LIKE, ISOFORM B"/>
    <property type="match status" value="1"/>
</dbReference>
<reference evidence="7" key="1">
    <citation type="submission" date="2014-01" db="EMBL/GenBank/DDBJ databases">
        <title>The Genome Sequence of Anopheles melas CM1001059_A (V2).</title>
        <authorList>
            <consortium name="The Broad Institute Genomics Platform"/>
            <person name="Neafsey D.E."/>
            <person name="Besansky N."/>
            <person name="Howell P."/>
            <person name="Walton C."/>
            <person name="Young S.K."/>
            <person name="Zeng Q."/>
            <person name="Gargeya S."/>
            <person name="Fitzgerald M."/>
            <person name="Haas B."/>
            <person name="Abouelleil A."/>
            <person name="Allen A.W."/>
            <person name="Alvarado L."/>
            <person name="Arachchi H.M."/>
            <person name="Berlin A.M."/>
            <person name="Chapman S.B."/>
            <person name="Gainer-Dewar J."/>
            <person name="Goldberg J."/>
            <person name="Griggs A."/>
            <person name="Gujja S."/>
            <person name="Hansen M."/>
            <person name="Howarth C."/>
            <person name="Imamovic A."/>
            <person name="Ireland A."/>
            <person name="Larimer J."/>
            <person name="McCowan C."/>
            <person name="Murphy C."/>
            <person name="Pearson M."/>
            <person name="Poon T.W."/>
            <person name="Priest M."/>
            <person name="Roberts A."/>
            <person name="Saif S."/>
            <person name="Shea T."/>
            <person name="Sisk P."/>
            <person name="Sykes S."/>
            <person name="Wortman J."/>
            <person name="Nusbaum C."/>
            <person name="Birren B."/>
        </authorList>
    </citation>
    <scope>NUCLEOTIDE SEQUENCE [LARGE SCALE GENOMIC DNA]</scope>
    <source>
        <strain evidence="7">CM1001059</strain>
    </source>
</reference>
<dbReference type="InterPro" id="IPR000859">
    <property type="entry name" value="CUB_dom"/>
</dbReference>
<dbReference type="PROSITE" id="PS01180">
    <property type="entry name" value="CUB"/>
    <property type="match status" value="2"/>
</dbReference>
<evidence type="ECO:0000313" key="6">
    <source>
        <dbReference type="EnsemblMetazoa" id="AMEC011791-PA"/>
    </source>
</evidence>
<evidence type="ECO:0000313" key="7">
    <source>
        <dbReference type="Proteomes" id="UP000075902"/>
    </source>
</evidence>
<dbReference type="PANTHER" id="PTHR24251">
    <property type="entry name" value="OVOCHYMASE-RELATED"/>
    <property type="match status" value="1"/>
</dbReference>
<feature type="domain" description="CUB" evidence="5">
    <location>
        <begin position="247"/>
        <end position="324"/>
    </location>
</feature>
<dbReference type="VEuPathDB" id="VectorBase:AMEC011791"/>
<evidence type="ECO:0000259" key="5">
    <source>
        <dbReference type="PROSITE" id="PS01180"/>
    </source>
</evidence>
<evidence type="ECO:0000256" key="4">
    <source>
        <dbReference type="SAM" id="SignalP"/>
    </source>
</evidence>
<sequence length="324" mass="36265">MSVQRWLSIFLFGANVLAGLLVTTGCRASEAAVGSSGSTTELLLHKLPVPIAVPTVETLPRAAARYDGEPTGADSNAFVAADIINLDRDGAVSFIPRRDVRYQRAVPPEYAGASALPHCETFTMGDPDTKTLYNPGWPGNYPNNSDCVVVLEAPVGFLVRLDFRDHFHVEPSEECKYDFLEIRDGAHGFSTLIGKYCGQTYPPMITSKERFLWLHFHSDENIEYNGFVVVYDYVPRPTSSIYDDESCRMEVSGMEGFVNRTDVPREKQQTVIEHGLSLDCMWVVTVADGWKIQLSFLKFKLERPNDCESNFVDVFTERTDLPSR</sequence>
<dbReference type="EnsemblMetazoa" id="AMEC011791-RA">
    <property type="protein sequence ID" value="AMEC011791-PA"/>
    <property type="gene ID" value="AMEC011791"/>
</dbReference>
<dbReference type="CDD" id="cd00041">
    <property type="entry name" value="CUB"/>
    <property type="match status" value="1"/>
</dbReference>